<organism evidence="1 2">
    <name type="scientific">Colletotrichum kahawae</name>
    <name type="common">Coffee berry disease fungus</name>
    <dbReference type="NCBI Taxonomy" id="34407"/>
    <lineage>
        <taxon>Eukaryota</taxon>
        <taxon>Fungi</taxon>
        <taxon>Dikarya</taxon>
        <taxon>Ascomycota</taxon>
        <taxon>Pezizomycotina</taxon>
        <taxon>Sordariomycetes</taxon>
        <taxon>Hypocreomycetidae</taxon>
        <taxon>Glomerellales</taxon>
        <taxon>Glomerellaceae</taxon>
        <taxon>Colletotrichum</taxon>
        <taxon>Colletotrichum gloeosporioides species complex</taxon>
    </lineage>
</organism>
<reference evidence="1" key="1">
    <citation type="submission" date="2023-02" db="EMBL/GenBank/DDBJ databases">
        <title>Colletotrichum kahawae CIFC_Que2 genome sequencing and assembly.</title>
        <authorList>
            <person name="Baroncelli R."/>
        </authorList>
    </citation>
    <scope>NUCLEOTIDE SEQUENCE</scope>
    <source>
        <strain evidence="1">CIFC_Que2</strain>
    </source>
</reference>
<protein>
    <recommendedName>
        <fullName evidence="3">Ankyrin repeat protein</fullName>
    </recommendedName>
</protein>
<dbReference type="SUPFAM" id="SSF48403">
    <property type="entry name" value="Ankyrin repeat"/>
    <property type="match status" value="1"/>
</dbReference>
<accession>A0AAE0D6Q7</accession>
<dbReference type="EMBL" id="VYYT01000169">
    <property type="protein sequence ID" value="KAK2760523.1"/>
    <property type="molecule type" value="Genomic_DNA"/>
</dbReference>
<dbReference type="InterPro" id="IPR036770">
    <property type="entry name" value="Ankyrin_rpt-contain_sf"/>
</dbReference>
<evidence type="ECO:0000313" key="2">
    <source>
        <dbReference type="Proteomes" id="UP001281614"/>
    </source>
</evidence>
<proteinExistence type="predicted"/>
<evidence type="ECO:0000313" key="1">
    <source>
        <dbReference type="EMBL" id="KAK2760523.1"/>
    </source>
</evidence>
<gene>
    <name evidence="1" type="ORF">CKAH01_16483</name>
</gene>
<name>A0AAE0D6Q7_COLKA</name>
<sequence length="614" mass="69559">MTWGQNWRAPGNVIVNYLVSAGVPVNRPDHRGIYPFQAVAGSLDSTQPSMIQTLHMICPDDGLLALDIQRFYHSATTRFSACFLKTHSEVIRQSSKLAEMYNGHPSEAIVLHNESALSHALHQNASLSELAASDVLGITSLYHLLAWPQGLRLVLERFGTDAFNAPGEPLRLEDALSWGSHICTGKWLAGCQDDCSCTDVVKLIMDTDTECLAKATSRETFMGSVIRASPKARELLAKRLGSLRQELKALSLVFLSPQEIEKWDLRCTKILDQHTHDVLAALTRRGQIVPLRLSTDVSYSDDTSWSIFHSLASFYVWGVAEAADAFYRHGYHEIDLPDTRGYTPIMLSGNLHYVAWLIRHGAKLRTREPGDVEDRVVAPRLSRCLAREIDFKNSKLTITESFTTICKALYDDWFNDACVCGCSSRGCNPFTPMWIELFRLEFGVVAKHMYTWQECLEQATTIICQITAKVETIGTDSKDFKLACLRASTFEMLPVRHTCCSPERGKTCDDEERREIREEDAFELNRLEILVEEFEGEFSKLSCSLTKFIQTYWSERMGTVLREIADQKLNKEEIDNIEMLGVSLQIEDETGEQHEVQGDPTQMEYWYRRLDALV</sequence>
<dbReference type="AlphaFoldDB" id="A0AAE0D6Q7"/>
<keyword evidence="2" id="KW-1185">Reference proteome</keyword>
<dbReference type="Proteomes" id="UP001281614">
    <property type="component" value="Unassembled WGS sequence"/>
</dbReference>
<comment type="caution">
    <text evidence="1">The sequence shown here is derived from an EMBL/GenBank/DDBJ whole genome shotgun (WGS) entry which is preliminary data.</text>
</comment>
<evidence type="ECO:0008006" key="3">
    <source>
        <dbReference type="Google" id="ProtNLM"/>
    </source>
</evidence>